<evidence type="ECO:0000256" key="5">
    <source>
        <dbReference type="SAM" id="MobiDB-lite"/>
    </source>
</evidence>
<dbReference type="PANTHER" id="PTHR30055">
    <property type="entry name" value="HTH-TYPE TRANSCRIPTIONAL REGULATOR RUTR"/>
    <property type="match status" value="1"/>
</dbReference>
<dbReference type="InterPro" id="IPR001647">
    <property type="entry name" value="HTH_TetR"/>
</dbReference>
<dbReference type="Proteomes" id="UP000244810">
    <property type="component" value="Unassembled WGS sequence"/>
</dbReference>
<feature type="DNA-binding region" description="H-T-H motif" evidence="4">
    <location>
        <begin position="40"/>
        <end position="59"/>
    </location>
</feature>
<organism evidence="7 8">
    <name type="scientific">Pararhodobacter aggregans</name>
    <dbReference type="NCBI Taxonomy" id="404875"/>
    <lineage>
        <taxon>Bacteria</taxon>
        <taxon>Pseudomonadati</taxon>
        <taxon>Pseudomonadota</taxon>
        <taxon>Alphaproteobacteria</taxon>
        <taxon>Rhodobacterales</taxon>
        <taxon>Paracoccaceae</taxon>
        <taxon>Pararhodobacter</taxon>
    </lineage>
</organism>
<keyword evidence="2 4" id="KW-0238">DNA-binding</keyword>
<feature type="domain" description="HTH tetR-type" evidence="6">
    <location>
        <begin position="17"/>
        <end position="77"/>
    </location>
</feature>
<name>A0A2T7UTB4_9RHOB</name>
<gene>
    <name evidence="7" type="ORF">DDE23_07670</name>
</gene>
<accession>A0A2T7UTB4</accession>
<dbReference type="Gene3D" id="1.10.357.10">
    <property type="entry name" value="Tetracycline Repressor, domain 2"/>
    <property type="match status" value="1"/>
</dbReference>
<dbReference type="RefSeq" id="WP_107751383.1">
    <property type="nucleotide sequence ID" value="NZ_QBKF01000004.1"/>
</dbReference>
<keyword evidence="3" id="KW-0804">Transcription</keyword>
<evidence type="ECO:0000256" key="2">
    <source>
        <dbReference type="ARBA" id="ARBA00023125"/>
    </source>
</evidence>
<dbReference type="Pfam" id="PF00440">
    <property type="entry name" value="TetR_N"/>
    <property type="match status" value="1"/>
</dbReference>
<dbReference type="AlphaFoldDB" id="A0A2T7UTB4"/>
<dbReference type="OrthoDB" id="9796019at2"/>
<keyword evidence="1" id="KW-0805">Transcription regulation</keyword>
<dbReference type="InterPro" id="IPR036271">
    <property type="entry name" value="Tet_transcr_reg_TetR-rel_C_sf"/>
</dbReference>
<dbReference type="Gene3D" id="1.10.10.60">
    <property type="entry name" value="Homeodomain-like"/>
    <property type="match status" value="1"/>
</dbReference>
<proteinExistence type="predicted"/>
<evidence type="ECO:0000313" key="8">
    <source>
        <dbReference type="Proteomes" id="UP000244810"/>
    </source>
</evidence>
<dbReference type="GO" id="GO:0000976">
    <property type="term" value="F:transcription cis-regulatory region binding"/>
    <property type="evidence" value="ECO:0007669"/>
    <property type="project" value="TreeGrafter"/>
</dbReference>
<dbReference type="PRINTS" id="PR00455">
    <property type="entry name" value="HTHTETR"/>
</dbReference>
<feature type="region of interest" description="Disordered" evidence="5">
    <location>
        <begin position="1"/>
        <end position="21"/>
    </location>
</feature>
<dbReference type="SUPFAM" id="SSF46689">
    <property type="entry name" value="Homeodomain-like"/>
    <property type="match status" value="1"/>
</dbReference>
<protein>
    <submittedName>
        <fullName evidence="7">TetR family transcriptional regulator</fullName>
    </submittedName>
</protein>
<dbReference type="GO" id="GO:0003700">
    <property type="term" value="F:DNA-binding transcription factor activity"/>
    <property type="evidence" value="ECO:0007669"/>
    <property type="project" value="TreeGrafter"/>
</dbReference>
<evidence type="ECO:0000313" key="7">
    <source>
        <dbReference type="EMBL" id="PVE48010.1"/>
    </source>
</evidence>
<dbReference type="EMBL" id="QDDR01000003">
    <property type="protein sequence ID" value="PVE48010.1"/>
    <property type="molecule type" value="Genomic_DNA"/>
</dbReference>
<evidence type="ECO:0000256" key="4">
    <source>
        <dbReference type="PROSITE-ProRule" id="PRU00335"/>
    </source>
</evidence>
<dbReference type="InterPro" id="IPR011075">
    <property type="entry name" value="TetR_C"/>
</dbReference>
<reference evidence="7 8" key="1">
    <citation type="journal article" date="2011" name="Syst. Appl. Microbiol.">
        <title>Defluviimonas denitrificans gen. nov., sp. nov., and Pararhodobacter aggregans gen. nov., sp. nov., non-phototrophic Rhodobacteraceae from the biofilter of a marine aquaculture.</title>
        <authorList>
            <person name="Foesel B.U."/>
            <person name="Drake H.L."/>
            <person name="Schramm A."/>
        </authorList>
    </citation>
    <scope>NUCLEOTIDE SEQUENCE [LARGE SCALE GENOMIC DNA]</scope>
    <source>
        <strain evidence="7 8">D1-19</strain>
    </source>
</reference>
<dbReference type="PANTHER" id="PTHR30055:SF148">
    <property type="entry name" value="TETR-FAMILY TRANSCRIPTIONAL REGULATOR"/>
    <property type="match status" value="1"/>
</dbReference>
<dbReference type="SUPFAM" id="SSF48498">
    <property type="entry name" value="Tetracyclin repressor-like, C-terminal domain"/>
    <property type="match status" value="1"/>
</dbReference>
<dbReference type="InterPro" id="IPR009057">
    <property type="entry name" value="Homeodomain-like_sf"/>
</dbReference>
<evidence type="ECO:0000256" key="1">
    <source>
        <dbReference type="ARBA" id="ARBA00023015"/>
    </source>
</evidence>
<evidence type="ECO:0000259" key="6">
    <source>
        <dbReference type="PROSITE" id="PS50977"/>
    </source>
</evidence>
<sequence>MTRQPVSRRGPGRPPSAEARDKALEAARAILTEEGLGRLTMDAVAQRSGVGKPTLYRHWAHALELAMAALMLDAEDPEPRGDTLALRLRGQLRALVATFAATRGRQIAMALAASDPESEISRAFRNQVILASRETGRGLLQGRVAEAEIETLLDMIYGPLFYRLLTGHLPLDRDFADGLAALALRLVEG</sequence>
<dbReference type="InterPro" id="IPR050109">
    <property type="entry name" value="HTH-type_TetR-like_transc_reg"/>
</dbReference>
<comment type="caution">
    <text evidence="7">The sequence shown here is derived from an EMBL/GenBank/DDBJ whole genome shotgun (WGS) entry which is preliminary data.</text>
</comment>
<evidence type="ECO:0000256" key="3">
    <source>
        <dbReference type="ARBA" id="ARBA00023163"/>
    </source>
</evidence>
<dbReference type="PROSITE" id="PS50977">
    <property type="entry name" value="HTH_TETR_2"/>
    <property type="match status" value="1"/>
</dbReference>
<keyword evidence="8" id="KW-1185">Reference proteome</keyword>
<dbReference type="Pfam" id="PF16859">
    <property type="entry name" value="TetR_C_11"/>
    <property type="match status" value="1"/>
</dbReference>